<dbReference type="PROSITE" id="PS50893">
    <property type="entry name" value="ABC_TRANSPORTER_2"/>
    <property type="match status" value="1"/>
</dbReference>
<dbReference type="InterPro" id="IPR027417">
    <property type="entry name" value="P-loop_NTPase"/>
</dbReference>
<comment type="subcellular location">
    <subcellularLocation>
        <location evidence="1">Cell membrane</location>
        <topology evidence="1">Multi-pass membrane protein</topology>
    </subcellularLocation>
</comment>
<evidence type="ECO:0000313" key="9">
    <source>
        <dbReference type="EMBL" id="ESS73875.1"/>
    </source>
</evidence>
<evidence type="ECO:0000256" key="2">
    <source>
        <dbReference type="ARBA" id="ARBA00022692"/>
    </source>
</evidence>
<sequence length="710" mass="77556">MDKAIVDLCWPLARLGEGIEELARQAGLSPESRNRIAPEPLQQQDIADLSRWIEWASDRLALEAEPIETPVSQFGQLLRNVSPAVLQVKTGEESQFLLLLKLKFGKLLLIGPDLQVHRCSVDMLRAAICEPFEIPISAEIDHLLQLANVPKQQWQQVRAVMVRERLAGQRIRGCWLLRLPPTTGFWRQLSQAHLPRRALLMVTVFMLLYGMEMAGWALIGQAALNGRLDFGWLTAWVLLVLSLIPLHLLGGWLDSMFALDMGRILKKRLLAGALRMDLQSVKHQGAGQFLGRVMESQALESLALNGGFSVVVATVELVFAGFILAYGAGGQLHLLLLTGWLALTLALVWRYFKRLQEWTLMRLDMTHELVERMVGHRTRLAQESATRRNAEEDQTVQEYLNASKGLDGAITPIIGGLSRGWLIIGLIGLAPAFISGASSASALAISLGGILLANRALSGATGGLAALARAGIAWTQVSALFHSGSKKPANEAFLTAAQIAGASTTHVTTKLIDASDLVFRYQPQSDPVLRGVNISIYKGERILLEGSSGGGKSTLASLLVGLRKPDSGLLLLNGLDSHTLGESWHSLATEAPQFHENHILTGTLAFNLLMGRQWPASEGDIQEAHALCVDLGLGELLERMPSGMMQMVGETGWQLSHGERSRIFLARALLQNTQLTILDESFAALDPESLEKCLNCAFERAQTLLVIAHP</sequence>
<reference evidence="9 10" key="1">
    <citation type="journal article" date="2013" name="Genome Announc.">
        <title>Draft Genome Sequence of the Methanotrophic Gammaproteobacterium Methyloglobulus morosus DSM 22980 Strain KoM1.</title>
        <authorList>
            <person name="Poehlein A."/>
            <person name="Deutzmann J.S."/>
            <person name="Daniel R."/>
            <person name="Simeonova D.D."/>
        </authorList>
    </citation>
    <scope>NUCLEOTIDE SEQUENCE [LARGE SCALE GENOMIC DNA]</scope>
    <source>
        <strain evidence="9 10">KoM1</strain>
    </source>
</reference>
<keyword evidence="5 7" id="KW-1133">Transmembrane helix</keyword>
<feature type="transmembrane region" description="Helical" evidence="7">
    <location>
        <begin position="421"/>
        <end position="452"/>
    </location>
</feature>
<dbReference type="InterPro" id="IPR036640">
    <property type="entry name" value="ABC1_TM_sf"/>
</dbReference>
<feature type="transmembrane region" description="Helical" evidence="7">
    <location>
        <begin position="231"/>
        <end position="253"/>
    </location>
</feature>
<dbReference type="STRING" id="1116472.MGMO_8c00120"/>
<feature type="transmembrane region" description="Helical" evidence="7">
    <location>
        <begin position="198"/>
        <end position="219"/>
    </location>
</feature>
<dbReference type="eggNOG" id="COG1132">
    <property type="taxonomic scope" value="Bacteria"/>
</dbReference>
<name>V5BKL9_9GAMM</name>
<dbReference type="InterPro" id="IPR017871">
    <property type="entry name" value="ABC_transporter-like_CS"/>
</dbReference>
<comment type="caution">
    <text evidence="9">The sequence shown here is derived from an EMBL/GenBank/DDBJ whole genome shotgun (WGS) entry which is preliminary data.</text>
</comment>
<dbReference type="GO" id="GO:0034040">
    <property type="term" value="F:ATPase-coupled lipid transmembrane transporter activity"/>
    <property type="evidence" value="ECO:0007669"/>
    <property type="project" value="TreeGrafter"/>
</dbReference>
<gene>
    <name evidence="9" type="ORF">MGMO_8c00120</name>
</gene>
<dbReference type="PROSITE" id="PS00211">
    <property type="entry name" value="ABC_TRANSPORTER_1"/>
    <property type="match status" value="1"/>
</dbReference>
<feature type="transmembrane region" description="Helical" evidence="7">
    <location>
        <begin position="332"/>
        <end position="352"/>
    </location>
</feature>
<dbReference type="SUPFAM" id="SSF52540">
    <property type="entry name" value="P-loop containing nucleoside triphosphate hydrolases"/>
    <property type="match status" value="1"/>
</dbReference>
<evidence type="ECO:0000256" key="3">
    <source>
        <dbReference type="ARBA" id="ARBA00022741"/>
    </source>
</evidence>
<keyword evidence="2 7" id="KW-0812">Transmembrane</keyword>
<keyword evidence="10" id="KW-1185">Reference proteome</keyword>
<evidence type="ECO:0000256" key="1">
    <source>
        <dbReference type="ARBA" id="ARBA00004651"/>
    </source>
</evidence>
<dbReference type="Gene3D" id="1.20.1560.10">
    <property type="entry name" value="ABC transporter type 1, transmembrane domain"/>
    <property type="match status" value="1"/>
</dbReference>
<dbReference type="PANTHER" id="PTHR24221">
    <property type="entry name" value="ATP-BINDING CASSETTE SUB-FAMILY B"/>
    <property type="match status" value="1"/>
</dbReference>
<evidence type="ECO:0000259" key="8">
    <source>
        <dbReference type="PROSITE" id="PS50893"/>
    </source>
</evidence>
<dbReference type="InterPro" id="IPR039421">
    <property type="entry name" value="Type_1_exporter"/>
</dbReference>
<feature type="transmembrane region" description="Helical" evidence="7">
    <location>
        <begin position="302"/>
        <end position="326"/>
    </location>
</feature>
<dbReference type="GO" id="GO:0005524">
    <property type="term" value="F:ATP binding"/>
    <property type="evidence" value="ECO:0007669"/>
    <property type="project" value="UniProtKB-KW"/>
</dbReference>
<dbReference type="PANTHER" id="PTHR24221:SF654">
    <property type="entry name" value="ATP-BINDING CASSETTE SUB-FAMILY B MEMBER 6"/>
    <property type="match status" value="1"/>
</dbReference>
<dbReference type="PATRIC" id="fig|1116472.3.peg.189"/>
<keyword evidence="4 9" id="KW-0067">ATP-binding</keyword>
<keyword evidence="3" id="KW-0547">Nucleotide-binding</keyword>
<evidence type="ECO:0000256" key="6">
    <source>
        <dbReference type="ARBA" id="ARBA00023136"/>
    </source>
</evidence>
<protein>
    <submittedName>
        <fullName evidence="9">ABC transporter, ATP-binding protein</fullName>
    </submittedName>
</protein>
<evidence type="ECO:0000313" key="10">
    <source>
        <dbReference type="Proteomes" id="UP000017842"/>
    </source>
</evidence>
<dbReference type="AlphaFoldDB" id="V5BKL9"/>
<evidence type="ECO:0000256" key="7">
    <source>
        <dbReference type="SAM" id="Phobius"/>
    </source>
</evidence>
<dbReference type="EMBL" id="AYLO01000008">
    <property type="protein sequence ID" value="ESS73875.1"/>
    <property type="molecule type" value="Genomic_DNA"/>
</dbReference>
<proteinExistence type="predicted"/>
<organism evidence="9 10">
    <name type="scientific">Methyloglobulus morosus KoM1</name>
    <dbReference type="NCBI Taxonomy" id="1116472"/>
    <lineage>
        <taxon>Bacteria</taxon>
        <taxon>Pseudomonadati</taxon>
        <taxon>Pseudomonadota</taxon>
        <taxon>Gammaproteobacteria</taxon>
        <taxon>Methylococcales</taxon>
        <taxon>Methylococcaceae</taxon>
        <taxon>Methyloglobulus</taxon>
    </lineage>
</organism>
<dbReference type="GO" id="GO:0005886">
    <property type="term" value="C:plasma membrane"/>
    <property type="evidence" value="ECO:0007669"/>
    <property type="project" value="UniProtKB-SubCell"/>
</dbReference>
<dbReference type="Pfam" id="PF00005">
    <property type="entry name" value="ABC_tran"/>
    <property type="match status" value="1"/>
</dbReference>
<dbReference type="Proteomes" id="UP000017842">
    <property type="component" value="Unassembled WGS sequence"/>
</dbReference>
<dbReference type="SUPFAM" id="SSF90123">
    <property type="entry name" value="ABC transporter transmembrane region"/>
    <property type="match status" value="1"/>
</dbReference>
<evidence type="ECO:0000256" key="5">
    <source>
        <dbReference type="ARBA" id="ARBA00022989"/>
    </source>
</evidence>
<dbReference type="InterPro" id="IPR003439">
    <property type="entry name" value="ABC_transporter-like_ATP-bd"/>
</dbReference>
<evidence type="ECO:0000256" key="4">
    <source>
        <dbReference type="ARBA" id="ARBA00022840"/>
    </source>
</evidence>
<keyword evidence="6 7" id="KW-0472">Membrane</keyword>
<dbReference type="Gene3D" id="3.40.50.300">
    <property type="entry name" value="P-loop containing nucleotide triphosphate hydrolases"/>
    <property type="match status" value="1"/>
</dbReference>
<feature type="domain" description="ABC transporter" evidence="8">
    <location>
        <begin position="512"/>
        <end position="709"/>
    </location>
</feature>
<dbReference type="GO" id="GO:0016887">
    <property type="term" value="F:ATP hydrolysis activity"/>
    <property type="evidence" value="ECO:0007669"/>
    <property type="project" value="InterPro"/>
</dbReference>
<accession>V5BKL9</accession>